<reference evidence="4" key="1">
    <citation type="journal article" date="2023" name="PLoS Negl. Trop. Dis.">
        <title>A genome sequence for Biomphalaria pfeifferi, the major vector snail for the human-infecting parasite Schistosoma mansoni.</title>
        <authorList>
            <person name="Bu L."/>
            <person name="Lu L."/>
            <person name="Laidemitt M.R."/>
            <person name="Zhang S.M."/>
            <person name="Mutuku M."/>
            <person name="Mkoji G."/>
            <person name="Steinauer M."/>
            <person name="Loker E.S."/>
        </authorList>
    </citation>
    <scope>NUCLEOTIDE SEQUENCE</scope>
    <source>
        <strain evidence="4">KasaAsao</strain>
    </source>
</reference>
<evidence type="ECO:0000256" key="1">
    <source>
        <dbReference type="ARBA" id="ARBA00007347"/>
    </source>
</evidence>
<sequence>MDSTLKNESEENYHYVLSKTLGGGPHGLGDPDDRTLRKAEKEILIPQKMKSKAKKEKCAEEVKNFGQCAKKNGLLMPFKCRDIAKSMEQCLAAAYADPVFVEKCTNEYLDERSDYRRTGIKIKNKKAET</sequence>
<evidence type="ECO:0000313" key="5">
    <source>
        <dbReference type="Proteomes" id="UP001233172"/>
    </source>
</evidence>
<keyword evidence="3" id="KW-0496">Mitochondrion</keyword>
<dbReference type="GO" id="GO:0005739">
    <property type="term" value="C:mitochondrion"/>
    <property type="evidence" value="ECO:0007669"/>
    <property type="project" value="UniProtKB-SubCell"/>
</dbReference>
<dbReference type="PROSITE" id="PS51808">
    <property type="entry name" value="CHCH"/>
    <property type="match status" value="1"/>
</dbReference>
<proteinExistence type="inferred from homology"/>
<reference evidence="4" key="2">
    <citation type="submission" date="2023-04" db="EMBL/GenBank/DDBJ databases">
        <authorList>
            <person name="Bu L."/>
            <person name="Lu L."/>
            <person name="Laidemitt M.R."/>
            <person name="Zhang S.M."/>
            <person name="Mutuku M."/>
            <person name="Mkoji G."/>
            <person name="Steinauer M."/>
            <person name="Loker E.S."/>
        </authorList>
    </citation>
    <scope>NUCLEOTIDE SEQUENCE</scope>
    <source>
        <strain evidence="4">KasaAsao</strain>
        <tissue evidence="4">Whole Snail</tissue>
    </source>
</reference>
<dbReference type="PANTHER" id="PTHR22977:SF5">
    <property type="entry name" value="COX ASSEMBLY MITOCHONDRIAL PROTEIN HOMOLOG"/>
    <property type="match status" value="1"/>
</dbReference>
<protein>
    <recommendedName>
        <fullName evidence="3">COX assembly mitochondrial protein</fullName>
    </recommendedName>
</protein>
<comment type="similarity">
    <text evidence="1 3">Belongs to the CMC family.</text>
</comment>
<dbReference type="Pfam" id="PF08583">
    <property type="entry name" value="Cmc1"/>
    <property type="match status" value="1"/>
</dbReference>
<gene>
    <name evidence="4" type="ORF">Bpfe_030130</name>
</gene>
<dbReference type="InterPro" id="IPR013892">
    <property type="entry name" value="Cyt_c_biogenesis_Cmc1-like"/>
</dbReference>
<dbReference type="EMBL" id="JASAOG010000326">
    <property type="protein sequence ID" value="KAK0040430.1"/>
    <property type="molecule type" value="Genomic_DNA"/>
</dbReference>
<keyword evidence="5" id="KW-1185">Reference proteome</keyword>
<organism evidence="4 5">
    <name type="scientific">Biomphalaria pfeifferi</name>
    <name type="common">Bloodfluke planorb</name>
    <name type="synonym">Freshwater snail</name>
    <dbReference type="NCBI Taxonomy" id="112525"/>
    <lineage>
        <taxon>Eukaryota</taxon>
        <taxon>Metazoa</taxon>
        <taxon>Spiralia</taxon>
        <taxon>Lophotrochozoa</taxon>
        <taxon>Mollusca</taxon>
        <taxon>Gastropoda</taxon>
        <taxon>Heterobranchia</taxon>
        <taxon>Euthyneura</taxon>
        <taxon>Panpulmonata</taxon>
        <taxon>Hygrophila</taxon>
        <taxon>Lymnaeoidea</taxon>
        <taxon>Planorbidae</taxon>
        <taxon>Biomphalaria</taxon>
    </lineage>
</organism>
<name>A0AAD8EUI4_BIOPF</name>
<evidence type="ECO:0000256" key="2">
    <source>
        <dbReference type="ARBA" id="ARBA00023157"/>
    </source>
</evidence>
<evidence type="ECO:0000256" key="3">
    <source>
        <dbReference type="RuleBase" id="RU364104"/>
    </source>
</evidence>
<keyword evidence="2" id="KW-1015">Disulfide bond</keyword>
<dbReference type="AlphaFoldDB" id="A0AAD8EUI4"/>
<comment type="caution">
    <text evidence="4">The sequence shown here is derived from an EMBL/GenBank/DDBJ whole genome shotgun (WGS) entry which is preliminary data.</text>
</comment>
<dbReference type="Proteomes" id="UP001233172">
    <property type="component" value="Unassembled WGS sequence"/>
</dbReference>
<evidence type="ECO:0000313" key="4">
    <source>
        <dbReference type="EMBL" id="KAK0040430.1"/>
    </source>
</evidence>
<comment type="subcellular location">
    <subcellularLocation>
        <location evidence="3">Mitochondrion</location>
    </subcellularLocation>
</comment>
<accession>A0AAD8EUI4</accession>
<dbReference type="PANTHER" id="PTHR22977">
    <property type="entry name" value="COX ASSEMBLY MITOCHONDRIAL PROTEIN"/>
    <property type="match status" value="1"/>
</dbReference>